<keyword evidence="7" id="KW-1185">Reference proteome</keyword>
<evidence type="ECO:0000256" key="4">
    <source>
        <dbReference type="SAM" id="MobiDB-lite"/>
    </source>
</evidence>
<proteinExistence type="inferred from homology"/>
<evidence type="ECO:0000313" key="7">
    <source>
        <dbReference type="Proteomes" id="UP000516230"/>
    </source>
</evidence>
<gene>
    <name evidence="6" type="ORF">IAG43_08215</name>
</gene>
<evidence type="ECO:0000256" key="2">
    <source>
        <dbReference type="ARBA" id="ARBA00022801"/>
    </source>
</evidence>
<dbReference type="KEGG" id="sgj:IAG43_08215"/>
<reference evidence="6 7" key="1">
    <citation type="submission" date="2020-08" db="EMBL/GenBank/DDBJ databases">
        <title>A novel species.</title>
        <authorList>
            <person name="Gao J."/>
        </authorList>
    </citation>
    <scope>NUCLEOTIDE SEQUENCE [LARGE SCALE GENOMIC DNA]</scope>
    <source>
        <strain evidence="6 7">CRPJ-33</strain>
    </source>
</reference>
<feature type="region of interest" description="Disordered" evidence="4">
    <location>
        <begin position="283"/>
        <end position="303"/>
    </location>
</feature>
<dbReference type="SUPFAM" id="SSF51445">
    <property type="entry name" value="(Trans)glycosidases"/>
    <property type="match status" value="1"/>
</dbReference>
<keyword evidence="2 6" id="KW-0378">Hydrolase</keyword>
<dbReference type="Pfam" id="PF01229">
    <property type="entry name" value="Glyco_hydro_39"/>
    <property type="match status" value="1"/>
</dbReference>
<dbReference type="PANTHER" id="PTHR12631:SF10">
    <property type="entry name" value="BETA-XYLOSIDASE-LIKE PROTEIN-RELATED"/>
    <property type="match status" value="1"/>
</dbReference>
<dbReference type="PANTHER" id="PTHR12631">
    <property type="entry name" value="ALPHA-L-IDURONIDASE"/>
    <property type="match status" value="1"/>
</dbReference>
<dbReference type="RefSeq" id="WP_187740096.1">
    <property type="nucleotide sequence ID" value="NZ_CP060825.1"/>
</dbReference>
<protein>
    <submittedName>
        <fullName evidence="6">Cellulase family glycosylhydrolase</fullName>
    </submittedName>
</protein>
<dbReference type="InterPro" id="IPR051923">
    <property type="entry name" value="Glycosyl_Hydrolase_39"/>
</dbReference>
<evidence type="ECO:0000256" key="3">
    <source>
        <dbReference type="ARBA" id="ARBA00023295"/>
    </source>
</evidence>
<evidence type="ECO:0000256" key="1">
    <source>
        <dbReference type="ARBA" id="ARBA00008875"/>
    </source>
</evidence>
<dbReference type="AlphaFoldDB" id="A0A7H0HQV9"/>
<dbReference type="GO" id="GO:0004553">
    <property type="term" value="F:hydrolase activity, hydrolyzing O-glycosyl compounds"/>
    <property type="evidence" value="ECO:0007669"/>
    <property type="project" value="TreeGrafter"/>
</dbReference>
<evidence type="ECO:0000313" key="6">
    <source>
        <dbReference type="EMBL" id="QNP62925.1"/>
    </source>
</evidence>
<dbReference type="Gene3D" id="3.20.20.80">
    <property type="entry name" value="Glycosidases"/>
    <property type="match status" value="1"/>
</dbReference>
<evidence type="ECO:0000259" key="5">
    <source>
        <dbReference type="Pfam" id="PF01229"/>
    </source>
</evidence>
<dbReference type="InterPro" id="IPR049166">
    <property type="entry name" value="GH39_cat"/>
</dbReference>
<keyword evidence="3" id="KW-0326">Glycosidase</keyword>
<name>A0A7H0HQV9_9ACTN</name>
<accession>A0A7H0HQV9</accession>
<dbReference type="PROSITE" id="PS51257">
    <property type="entry name" value="PROKAR_LIPOPROTEIN"/>
    <property type="match status" value="1"/>
</dbReference>
<dbReference type="EMBL" id="CP060825">
    <property type="protein sequence ID" value="QNP62925.1"/>
    <property type="molecule type" value="Genomic_DNA"/>
</dbReference>
<sequence>MVRIRAERRLVLLAALAVLAASLLGTGCGAPDPPGLRLGISYGNTLVRMPDGELAAALDDARTLGADWVRTDLSWQDIQDDGPTTYRWHLFDRVAGAAAARGLTLLPVLAYTPPWARPAGCTHDQTCPPADSGAFARFAAAAAERYAPRGVHTWEVWNEPNLAGAWRPAADPAGYSTLLKATSGALRRADPSARVILGGLAATPTRGGDMDQAEFLAAVSARGGNKAVDGVGYHPYTYPLLASARTAHGTAWDAMDAASGGLRSVLRRYGTPDLPFWITEYGAPTDGPGTASDGRPQATSPRTTHVTEARQAAIAADAVRTAAADADVAALIWYSDRDLGRDRATNENFYGLRRADGSAKPAFDALRGAIAGLRG</sequence>
<organism evidence="6 7">
    <name type="scientific">Streptomyces genisteinicus</name>
    <dbReference type="NCBI Taxonomy" id="2768068"/>
    <lineage>
        <taxon>Bacteria</taxon>
        <taxon>Bacillati</taxon>
        <taxon>Actinomycetota</taxon>
        <taxon>Actinomycetes</taxon>
        <taxon>Kitasatosporales</taxon>
        <taxon>Streptomycetaceae</taxon>
        <taxon>Streptomyces</taxon>
    </lineage>
</organism>
<comment type="similarity">
    <text evidence="1">Belongs to the glycosyl hydrolase 39 family.</text>
</comment>
<dbReference type="Proteomes" id="UP000516230">
    <property type="component" value="Chromosome"/>
</dbReference>
<feature type="domain" description="Glycosyl hydrolases family 39 N-terminal catalytic" evidence="5">
    <location>
        <begin position="144"/>
        <end position="283"/>
    </location>
</feature>
<dbReference type="InterPro" id="IPR017853">
    <property type="entry name" value="GH"/>
</dbReference>